<comment type="caution">
    <text evidence="7">The sequence shown here is derived from an EMBL/GenBank/DDBJ whole genome shotgun (WGS) entry which is preliminary data.</text>
</comment>
<keyword evidence="2" id="KW-0378">Hydrolase</keyword>
<evidence type="ECO:0000313" key="8">
    <source>
        <dbReference type="Proteomes" id="UP000179467"/>
    </source>
</evidence>
<dbReference type="PROSITE" id="PS00501">
    <property type="entry name" value="SPASE_I_1"/>
    <property type="match status" value="1"/>
</dbReference>
<dbReference type="InterPro" id="IPR036286">
    <property type="entry name" value="LexA/Signal_pep-like_sf"/>
</dbReference>
<dbReference type="GO" id="GO:0016020">
    <property type="term" value="C:membrane"/>
    <property type="evidence" value="ECO:0007669"/>
    <property type="project" value="InterPro"/>
</dbReference>
<dbReference type="Pfam" id="PF00717">
    <property type="entry name" value="Peptidase_S24"/>
    <property type="match status" value="1"/>
</dbReference>
<keyword evidence="8" id="KW-1185">Reference proteome</keyword>
<sequence length="228" mass="24446">MSDGDPRAVLDALIRERGEDYTSLSRLIGRNPAYIQQFIKRGVPRKLDEEDRATLARYLGVEEALLGGPERQPAPRIAPAAKGAARRDADFVAVPRLAVRASAGPGAVSAEGEIGQPFLFDAAWLRAVATAGTAGLSLIRASGDSMLPTLADGDDILVDRGDGPDRLRDGIYVLRMGEVLLVKRLLVDPAARRVTIASDNPAYPPIPDCALDDIGVVGRVIWGGRRFR</sequence>
<keyword evidence="3" id="KW-0805">Transcription regulation</keyword>
<dbReference type="InterPro" id="IPR015927">
    <property type="entry name" value="Peptidase_S24_S26A/B/C"/>
</dbReference>
<reference evidence="7 8" key="1">
    <citation type="submission" date="2016-09" db="EMBL/GenBank/DDBJ databases">
        <title>Metabolic pathway, cell adaptation mechanisms and a novel monoxygenase revealed through proteogenomic-transcription analysis of a Sphingomonas haloaromaticamans strain degrading the fungicide ortho-phenylphenol.</title>
        <authorList>
            <person name="Perruchon C."/>
            <person name="Papadopoulou E.S."/>
            <person name="Rousidou C."/>
            <person name="Vasileiadis S."/>
            <person name="Tanou G."/>
            <person name="Amoutzias G."/>
            <person name="Molassiotis A."/>
            <person name="Karpouzas D.G."/>
        </authorList>
    </citation>
    <scope>NUCLEOTIDE SEQUENCE [LARGE SCALE GENOMIC DNA]</scope>
    <source>
        <strain evidence="7 8">P3</strain>
    </source>
</reference>
<evidence type="ECO:0000256" key="3">
    <source>
        <dbReference type="ARBA" id="ARBA00023015"/>
    </source>
</evidence>
<dbReference type="GO" id="GO:0004252">
    <property type="term" value="F:serine-type endopeptidase activity"/>
    <property type="evidence" value="ECO:0007669"/>
    <property type="project" value="InterPro"/>
</dbReference>
<accession>A0A1S1HAG0</accession>
<gene>
    <name evidence="7" type="ORF">BHE75_01050</name>
</gene>
<dbReference type="EMBL" id="MIPT01000001">
    <property type="protein sequence ID" value="OHT19068.1"/>
    <property type="molecule type" value="Genomic_DNA"/>
</dbReference>
<dbReference type="InterPro" id="IPR019756">
    <property type="entry name" value="Pept_S26A_signal_pept_1_Ser-AS"/>
</dbReference>
<evidence type="ECO:0000259" key="6">
    <source>
        <dbReference type="Pfam" id="PF00717"/>
    </source>
</evidence>
<dbReference type="SUPFAM" id="SSF51306">
    <property type="entry name" value="LexA/Signal peptidase"/>
    <property type="match status" value="1"/>
</dbReference>
<dbReference type="GO" id="GO:0003677">
    <property type="term" value="F:DNA binding"/>
    <property type="evidence" value="ECO:0007669"/>
    <property type="project" value="UniProtKB-KW"/>
</dbReference>
<dbReference type="InterPro" id="IPR039418">
    <property type="entry name" value="LexA-like"/>
</dbReference>
<dbReference type="OrthoDB" id="528805at2"/>
<evidence type="ECO:0000256" key="2">
    <source>
        <dbReference type="ARBA" id="ARBA00022801"/>
    </source>
</evidence>
<dbReference type="RefSeq" id="WP_070932875.1">
    <property type="nucleotide sequence ID" value="NZ_MIPT01000001.1"/>
</dbReference>
<protein>
    <recommendedName>
        <fullName evidence="6">Peptidase S24/S26A/S26B/S26C domain-containing protein</fullName>
    </recommendedName>
</protein>
<dbReference type="PANTHER" id="PTHR40661">
    <property type="match status" value="1"/>
</dbReference>
<evidence type="ECO:0000256" key="1">
    <source>
        <dbReference type="ARBA" id="ARBA00022670"/>
    </source>
</evidence>
<evidence type="ECO:0000256" key="4">
    <source>
        <dbReference type="ARBA" id="ARBA00023125"/>
    </source>
</evidence>
<dbReference type="Gene3D" id="2.10.109.10">
    <property type="entry name" value="Umud Fragment, subunit A"/>
    <property type="match status" value="1"/>
</dbReference>
<dbReference type="CDD" id="cd06529">
    <property type="entry name" value="S24_LexA-like"/>
    <property type="match status" value="1"/>
</dbReference>
<keyword evidence="1" id="KW-0645">Protease</keyword>
<evidence type="ECO:0000313" key="7">
    <source>
        <dbReference type="EMBL" id="OHT19068.1"/>
    </source>
</evidence>
<keyword evidence="5" id="KW-0804">Transcription</keyword>
<keyword evidence="4" id="KW-0238">DNA-binding</keyword>
<dbReference type="PANTHER" id="PTHR40661:SF3">
    <property type="entry name" value="FELS-1 PROPHAGE TRANSCRIPTIONAL REGULATOR"/>
    <property type="match status" value="1"/>
</dbReference>
<evidence type="ECO:0000256" key="5">
    <source>
        <dbReference type="ARBA" id="ARBA00023163"/>
    </source>
</evidence>
<organism evidence="7 8">
    <name type="scientific">Edaphosphingomonas haloaromaticamans</name>
    <dbReference type="NCBI Taxonomy" id="653954"/>
    <lineage>
        <taxon>Bacteria</taxon>
        <taxon>Pseudomonadati</taxon>
        <taxon>Pseudomonadota</taxon>
        <taxon>Alphaproteobacteria</taxon>
        <taxon>Sphingomonadales</taxon>
        <taxon>Rhizorhabdaceae</taxon>
        <taxon>Edaphosphingomonas</taxon>
    </lineage>
</organism>
<name>A0A1S1HAG0_9SPHN</name>
<proteinExistence type="predicted"/>
<dbReference type="GO" id="GO:0006508">
    <property type="term" value="P:proteolysis"/>
    <property type="evidence" value="ECO:0007669"/>
    <property type="project" value="UniProtKB-KW"/>
</dbReference>
<dbReference type="Proteomes" id="UP000179467">
    <property type="component" value="Unassembled WGS sequence"/>
</dbReference>
<dbReference type="AlphaFoldDB" id="A0A1S1HAG0"/>
<feature type="domain" description="Peptidase S24/S26A/S26B/S26C" evidence="6">
    <location>
        <begin position="100"/>
        <end position="221"/>
    </location>
</feature>